<accession>A0A4R3VWQ0</accession>
<evidence type="ECO:0000259" key="1">
    <source>
        <dbReference type="Pfam" id="PF17293"/>
    </source>
</evidence>
<dbReference type="InterPro" id="IPR035386">
    <property type="entry name" value="Arm-DNA-bind_5"/>
</dbReference>
<reference evidence="2 3" key="1">
    <citation type="submission" date="2019-03" db="EMBL/GenBank/DDBJ databases">
        <title>Genomic Encyclopedia of Type Strains, Phase IV (KMG-IV): sequencing the most valuable type-strain genomes for metagenomic binning, comparative biology and taxonomic classification.</title>
        <authorList>
            <person name="Goeker M."/>
        </authorList>
    </citation>
    <scope>NUCLEOTIDE SEQUENCE [LARGE SCALE GENOMIC DNA]</scope>
    <source>
        <strain evidence="2 3">DSM 22362</strain>
    </source>
</reference>
<dbReference type="EMBL" id="SMBZ01000027">
    <property type="protein sequence ID" value="TCV11558.1"/>
    <property type="molecule type" value="Genomic_DNA"/>
</dbReference>
<dbReference type="Proteomes" id="UP000295197">
    <property type="component" value="Unassembled WGS sequence"/>
</dbReference>
<evidence type="ECO:0000313" key="3">
    <source>
        <dbReference type="Proteomes" id="UP000295197"/>
    </source>
</evidence>
<organism evidence="2 3">
    <name type="scientific">Sphingobacterium alimentarium</name>
    <dbReference type="NCBI Taxonomy" id="797292"/>
    <lineage>
        <taxon>Bacteria</taxon>
        <taxon>Pseudomonadati</taxon>
        <taxon>Bacteroidota</taxon>
        <taxon>Sphingobacteriia</taxon>
        <taxon>Sphingobacteriales</taxon>
        <taxon>Sphingobacteriaceae</taxon>
        <taxon>Sphingobacterium</taxon>
    </lineage>
</organism>
<dbReference type="RefSeq" id="WP_132778042.1">
    <property type="nucleotide sequence ID" value="NZ_SMBZ01000027.1"/>
</dbReference>
<dbReference type="OrthoDB" id="892893at2"/>
<gene>
    <name evidence="2" type="ORF">EDC17_102713</name>
</gene>
<feature type="domain" description="Arm DNA-binding" evidence="1">
    <location>
        <begin position="14"/>
        <end position="101"/>
    </location>
</feature>
<name>A0A4R3VWQ0_9SPHI</name>
<proteinExistence type="predicted"/>
<sequence>MEKIKHQLDLLPMVLRTKARKTTGKAPLTIRITLKDQKTTEVPIGTTILPENWDVESKTVSKSESDHRAINNKIKGMLVDLNRIYDKLFFEHNIITPEMIKRVYFNKPIVEESILEDSTLPPTLLEVFDEFIEKFQKMVEKDDRSPFTKTQLKTTKKKLQTFLQVKHKKVGFTNKILQN</sequence>
<protein>
    <submittedName>
        <fullName evidence="2">Integrase-like protein</fullName>
    </submittedName>
</protein>
<evidence type="ECO:0000313" key="2">
    <source>
        <dbReference type="EMBL" id="TCV11558.1"/>
    </source>
</evidence>
<dbReference type="Pfam" id="PF17293">
    <property type="entry name" value="Arm-DNA-bind_5"/>
    <property type="match status" value="1"/>
</dbReference>
<comment type="caution">
    <text evidence="2">The sequence shown here is derived from an EMBL/GenBank/DDBJ whole genome shotgun (WGS) entry which is preliminary data.</text>
</comment>
<dbReference type="AlphaFoldDB" id="A0A4R3VWQ0"/>
<keyword evidence="3" id="KW-1185">Reference proteome</keyword>